<dbReference type="GO" id="GO:0016301">
    <property type="term" value="F:kinase activity"/>
    <property type="evidence" value="ECO:0007669"/>
    <property type="project" value="UniProtKB-KW"/>
</dbReference>
<dbReference type="AlphaFoldDB" id="A0A072TXW9"/>
<evidence type="ECO:0000313" key="3">
    <source>
        <dbReference type="Proteomes" id="UP000002051"/>
    </source>
</evidence>
<keyword evidence="3" id="KW-1185">Reference proteome</keyword>
<dbReference type="EMBL" id="CM001223">
    <property type="protein sequence ID" value="KEH22339.1"/>
    <property type="molecule type" value="Genomic_DNA"/>
</dbReference>
<name>A0A072TXW9_MEDTR</name>
<reference evidence="2" key="3">
    <citation type="submission" date="2015-04" db="UniProtKB">
        <authorList>
            <consortium name="EnsemblPlants"/>
        </authorList>
    </citation>
    <scope>IDENTIFICATION</scope>
    <source>
        <strain evidence="2">cv. Jemalong A17</strain>
    </source>
</reference>
<dbReference type="InterPro" id="IPR044699">
    <property type="entry name" value="MAKR6"/>
</dbReference>
<gene>
    <name evidence="1" type="ordered locus">MTR_7g039720</name>
</gene>
<proteinExistence type="predicted"/>
<dbReference type="STRING" id="3880.A0A072TXW9"/>
<dbReference type="EnsemblPlants" id="KEH22339">
    <property type="protein sequence ID" value="KEH22339"/>
    <property type="gene ID" value="MTR_7g039720"/>
</dbReference>
<keyword evidence="1" id="KW-0418">Kinase</keyword>
<dbReference type="HOGENOM" id="CLU_082878_0_0_1"/>
<protein>
    <submittedName>
        <fullName evidence="1">Membrane-associated kinase regulator-like protein, putative</fullName>
    </submittedName>
</protein>
<accession>A0A072TXW9</accession>
<reference evidence="1 3" key="1">
    <citation type="journal article" date="2011" name="Nature">
        <title>The Medicago genome provides insight into the evolution of rhizobial symbioses.</title>
        <authorList>
            <person name="Young N.D."/>
            <person name="Debelle F."/>
            <person name="Oldroyd G.E."/>
            <person name="Geurts R."/>
            <person name="Cannon S.B."/>
            <person name="Udvardi M.K."/>
            <person name="Benedito V.A."/>
            <person name="Mayer K.F."/>
            <person name="Gouzy J."/>
            <person name="Schoof H."/>
            <person name="Van de Peer Y."/>
            <person name="Proost S."/>
            <person name="Cook D.R."/>
            <person name="Meyers B.C."/>
            <person name="Spannagl M."/>
            <person name="Cheung F."/>
            <person name="De Mita S."/>
            <person name="Krishnakumar V."/>
            <person name="Gundlach H."/>
            <person name="Zhou S."/>
            <person name="Mudge J."/>
            <person name="Bharti A.K."/>
            <person name="Murray J.D."/>
            <person name="Naoumkina M.A."/>
            <person name="Rosen B."/>
            <person name="Silverstein K.A."/>
            <person name="Tang H."/>
            <person name="Rombauts S."/>
            <person name="Zhao P.X."/>
            <person name="Zhou P."/>
            <person name="Barbe V."/>
            <person name="Bardou P."/>
            <person name="Bechner M."/>
            <person name="Bellec A."/>
            <person name="Berger A."/>
            <person name="Berges H."/>
            <person name="Bidwell S."/>
            <person name="Bisseling T."/>
            <person name="Choisne N."/>
            <person name="Couloux A."/>
            <person name="Denny R."/>
            <person name="Deshpande S."/>
            <person name="Dai X."/>
            <person name="Doyle J.J."/>
            <person name="Dudez A.M."/>
            <person name="Farmer A.D."/>
            <person name="Fouteau S."/>
            <person name="Franken C."/>
            <person name="Gibelin C."/>
            <person name="Gish J."/>
            <person name="Goldstein S."/>
            <person name="Gonzalez A.J."/>
            <person name="Green P.J."/>
            <person name="Hallab A."/>
            <person name="Hartog M."/>
            <person name="Hua A."/>
            <person name="Humphray S.J."/>
            <person name="Jeong D.H."/>
            <person name="Jing Y."/>
            <person name="Jocker A."/>
            <person name="Kenton S.M."/>
            <person name="Kim D.J."/>
            <person name="Klee K."/>
            <person name="Lai H."/>
            <person name="Lang C."/>
            <person name="Lin S."/>
            <person name="Macmil S.L."/>
            <person name="Magdelenat G."/>
            <person name="Matthews L."/>
            <person name="McCorrison J."/>
            <person name="Monaghan E.L."/>
            <person name="Mun J.H."/>
            <person name="Najar F.Z."/>
            <person name="Nicholson C."/>
            <person name="Noirot C."/>
            <person name="O'Bleness M."/>
            <person name="Paule C.R."/>
            <person name="Poulain J."/>
            <person name="Prion F."/>
            <person name="Qin B."/>
            <person name="Qu C."/>
            <person name="Retzel E.F."/>
            <person name="Riddle C."/>
            <person name="Sallet E."/>
            <person name="Samain S."/>
            <person name="Samson N."/>
            <person name="Sanders I."/>
            <person name="Saurat O."/>
            <person name="Scarpelli C."/>
            <person name="Schiex T."/>
            <person name="Segurens B."/>
            <person name="Severin A.J."/>
            <person name="Sherrier D.J."/>
            <person name="Shi R."/>
            <person name="Sims S."/>
            <person name="Singer S.R."/>
            <person name="Sinharoy S."/>
            <person name="Sterck L."/>
            <person name="Viollet A."/>
            <person name="Wang B.B."/>
            <person name="Wang K."/>
            <person name="Wang M."/>
            <person name="Wang X."/>
            <person name="Warfsmann J."/>
            <person name="Weissenbach J."/>
            <person name="White D.D."/>
            <person name="White J.D."/>
            <person name="Wiley G.B."/>
            <person name="Wincker P."/>
            <person name="Xing Y."/>
            <person name="Yang L."/>
            <person name="Yao Z."/>
            <person name="Ying F."/>
            <person name="Zhai J."/>
            <person name="Zhou L."/>
            <person name="Zuber A."/>
            <person name="Denarie J."/>
            <person name="Dixon R.A."/>
            <person name="May G.D."/>
            <person name="Schwartz D.C."/>
            <person name="Rogers J."/>
            <person name="Quetier F."/>
            <person name="Town C.D."/>
            <person name="Roe B.A."/>
        </authorList>
    </citation>
    <scope>NUCLEOTIDE SEQUENCE [LARGE SCALE GENOMIC DNA]</scope>
    <source>
        <strain evidence="1">A17</strain>
        <strain evidence="2 3">cv. Jemalong A17</strain>
    </source>
</reference>
<sequence>METSLPLASDSFSYSWLSNSNKSHVSYLDDEPHRDSFNSFYGDSTSNNTQNFNFDSISQSNVVLVHADEIFSDGFLKPFFNDSSKVELFCNTSEPIQTMIDATFSSRTFSSRNTEIRHGFLTRLRKSTWRTLVQFFRSLNTLRHKMERPSRKMSRDNNIYKTNRLVKSLSRSSQKSSPIGNFHLDHDDQIFEAVLHCKRSIKRRCSYASVENKQSKSMQIMKELRQNVGLGFKSMQIVQC</sequence>
<dbReference type="PANTHER" id="PTHR34576">
    <property type="entry name" value="MEMBRANE-ASSOCIATED KINASE REGULATOR 6-RELATED"/>
    <property type="match status" value="1"/>
</dbReference>
<dbReference type="PANTHER" id="PTHR34576:SF14">
    <property type="entry name" value="MEMBRANE-ASSOCIATED KINASE REGULATOR 6"/>
    <property type="match status" value="1"/>
</dbReference>
<organism evidence="1 3">
    <name type="scientific">Medicago truncatula</name>
    <name type="common">Barrel medic</name>
    <name type="synonym">Medicago tribuloides</name>
    <dbReference type="NCBI Taxonomy" id="3880"/>
    <lineage>
        <taxon>Eukaryota</taxon>
        <taxon>Viridiplantae</taxon>
        <taxon>Streptophyta</taxon>
        <taxon>Embryophyta</taxon>
        <taxon>Tracheophyta</taxon>
        <taxon>Spermatophyta</taxon>
        <taxon>Magnoliopsida</taxon>
        <taxon>eudicotyledons</taxon>
        <taxon>Gunneridae</taxon>
        <taxon>Pentapetalae</taxon>
        <taxon>rosids</taxon>
        <taxon>fabids</taxon>
        <taxon>Fabales</taxon>
        <taxon>Fabaceae</taxon>
        <taxon>Papilionoideae</taxon>
        <taxon>50 kb inversion clade</taxon>
        <taxon>NPAAA clade</taxon>
        <taxon>Hologalegina</taxon>
        <taxon>IRL clade</taxon>
        <taxon>Trifolieae</taxon>
        <taxon>Medicago</taxon>
    </lineage>
</organism>
<evidence type="ECO:0000313" key="1">
    <source>
        <dbReference type="EMBL" id="KEH22339.1"/>
    </source>
</evidence>
<evidence type="ECO:0000313" key="2">
    <source>
        <dbReference type="EnsemblPlants" id="KEH22339"/>
    </source>
</evidence>
<reference evidence="1 3" key="2">
    <citation type="journal article" date="2014" name="BMC Genomics">
        <title>An improved genome release (version Mt4.0) for the model legume Medicago truncatula.</title>
        <authorList>
            <person name="Tang H."/>
            <person name="Krishnakumar V."/>
            <person name="Bidwell S."/>
            <person name="Rosen B."/>
            <person name="Chan A."/>
            <person name="Zhou S."/>
            <person name="Gentzbittel L."/>
            <person name="Childs K.L."/>
            <person name="Yandell M."/>
            <person name="Gundlach H."/>
            <person name="Mayer K.F."/>
            <person name="Schwartz D.C."/>
            <person name="Town C.D."/>
        </authorList>
    </citation>
    <scope>GENOME REANNOTATION</scope>
    <source>
        <strain evidence="1">A17</strain>
        <strain evidence="2 3">cv. Jemalong A17</strain>
    </source>
</reference>
<dbReference type="Proteomes" id="UP000002051">
    <property type="component" value="Unassembled WGS sequence"/>
</dbReference>
<keyword evidence="1" id="KW-0808">Transferase</keyword>